<dbReference type="AlphaFoldDB" id="A0A2P2NKI2"/>
<reference evidence="1" key="1">
    <citation type="submission" date="2018-02" db="EMBL/GenBank/DDBJ databases">
        <title>Rhizophora mucronata_Transcriptome.</title>
        <authorList>
            <person name="Meera S.P."/>
            <person name="Sreeshan A."/>
            <person name="Augustine A."/>
        </authorList>
    </citation>
    <scope>NUCLEOTIDE SEQUENCE</scope>
    <source>
        <tissue evidence="1">Leaf</tissue>
    </source>
</reference>
<dbReference type="EMBL" id="GGEC01062502">
    <property type="protein sequence ID" value="MBX42986.1"/>
    <property type="molecule type" value="Transcribed_RNA"/>
</dbReference>
<name>A0A2P2NKI2_RHIMU</name>
<evidence type="ECO:0000313" key="1">
    <source>
        <dbReference type="EMBL" id="MBX42986.1"/>
    </source>
</evidence>
<sequence>MYYSKFTFLLDSHKKSSL</sequence>
<proteinExistence type="predicted"/>
<organism evidence="1">
    <name type="scientific">Rhizophora mucronata</name>
    <name type="common">Asiatic mangrove</name>
    <dbReference type="NCBI Taxonomy" id="61149"/>
    <lineage>
        <taxon>Eukaryota</taxon>
        <taxon>Viridiplantae</taxon>
        <taxon>Streptophyta</taxon>
        <taxon>Embryophyta</taxon>
        <taxon>Tracheophyta</taxon>
        <taxon>Spermatophyta</taxon>
        <taxon>Magnoliopsida</taxon>
        <taxon>eudicotyledons</taxon>
        <taxon>Gunneridae</taxon>
        <taxon>Pentapetalae</taxon>
        <taxon>rosids</taxon>
        <taxon>fabids</taxon>
        <taxon>Malpighiales</taxon>
        <taxon>Rhizophoraceae</taxon>
        <taxon>Rhizophora</taxon>
    </lineage>
</organism>
<protein>
    <submittedName>
        <fullName evidence="1">Uncharacterized protein</fullName>
    </submittedName>
</protein>
<accession>A0A2P2NKI2</accession>